<dbReference type="Gene3D" id="3.30.420.10">
    <property type="entry name" value="Ribonuclease H-like superfamily/Ribonuclease H"/>
    <property type="match status" value="1"/>
</dbReference>
<feature type="domain" description="Integrase catalytic" evidence="2">
    <location>
        <begin position="481"/>
        <end position="638"/>
    </location>
</feature>
<protein>
    <recommendedName>
        <fullName evidence="2">Integrase catalytic domain-containing protein</fullName>
    </recommendedName>
</protein>
<reference evidence="3 4" key="1">
    <citation type="journal article" date="2018" name="Cell">
        <title>The Chara Genome: Secondary Complexity and Implications for Plant Terrestrialization.</title>
        <authorList>
            <person name="Nishiyama T."/>
            <person name="Sakayama H."/>
            <person name="Vries J.D."/>
            <person name="Buschmann H."/>
            <person name="Saint-Marcoux D."/>
            <person name="Ullrich K.K."/>
            <person name="Haas F.B."/>
            <person name="Vanderstraeten L."/>
            <person name="Becker D."/>
            <person name="Lang D."/>
            <person name="Vosolsobe S."/>
            <person name="Rombauts S."/>
            <person name="Wilhelmsson P.K.I."/>
            <person name="Janitza P."/>
            <person name="Kern R."/>
            <person name="Heyl A."/>
            <person name="Rumpler F."/>
            <person name="Villalobos L.I.A.C."/>
            <person name="Clay J.M."/>
            <person name="Skokan R."/>
            <person name="Toyoda A."/>
            <person name="Suzuki Y."/>
            <person name="Kagoshima H."/>
            <person name="Schijlen E."/>
            <person name="Tajeshwar N."/>
            <person name="Catarino B."/>
            <person name="Hetherington A.J."/>
            <person name="Saltykova A."/>
            <person name="Bonnot C."/>
            <person name="Breuninger H."/>
            <person name="Symeonidi A."/>
            <person name="Radhakrishnan G.V."/>
            <person name="Van Nieuwerburgh F."/>
            <person name="Deforce D."/>
            <person name="Chang C."/>
            <person name="Karol K.G."/>
            <person name="Hedrich R."/>
            <person name="Ulvskov P."/>
            <person name="Glockner G."/>
            <person name="Delwiche C.F."/>
            <person name="Petrasek J."/>
            <person name="Van de Peer Y."/>
            <person name="Friml J."/>
            <person name="Beilby M."/>
            <person name="Dolan L."/>
            <person name="Kohara Y."/>
            <person name="Sugano S."/>
            <person name="Fujiyama A."/>
            <person name="Delaux P.-M."/>
            <person name="Quint M."/>
            <person name="TheiBen G."/>
            <person name="Hagemann M."/>
            <person name="Harholt J."/>
            <person name="Dunand C."/>
            <person name="Zachgo S."/>
            <person name="Langdale J."/>
            <person name="Maumus F."/>
            <person name="Straeten D.V.D."/>
            <person name="Gould S.B."/>
            <person name="Rensing S.A."/>
        </authorList>
    </citation>
    <scope>NUCLEOTIDE SEQUENCE [LARGE SCALE GENOMIC DNA]</scope>
    <source>
        <strain evidence="3 4">S276</strain>
    </source>
</reference>
<feature type="compositionally biased region" description="Acidic residues" evidence="1">
    <location>
        <begin position="143"/>
        <end position="152"/>
    </location>
</feature>
<dbReference type="EMBL" id="BFEA01000174">
    <property type="protein sequence ID" value="GBG72923.1"/>
    <property type="molecule type" value="Genomic_DNA"/>
</dbReference>
<dbReference type="Gene3D" id="3.10.10.10">
    <property type="entry name" value="HIV Type 1 Reverse Transcriptase, subunit A, domain 1"/>
    <property type="match status" value="1"/>
</dbReference>
<dbReference type="InterPro" id="IPR043128">
    <property type="entry name" value="Rev_trsase/Diguanyl_cyclase"/>
</dbReference>
<feature type="compositionally biased region" description="Gly residues" evidence="1">
    <location>
        <begin position="177"/>
        <end position="186"/>
    </location>
</feature>
<evidence type="ECO:0000313" key="3">
    <source>
        <dbReference type="EMBL" id="GBG72923.1"/>
    </source>
</evidence>
<dbReference type="InterPro" id="IPR043502">
    <property type="entry name" value="DNA/RNA_pol_sf"/>
</dbReference>
<comment type="caution">
    <text evidence="3">The sequence shown here is derived from an EMBL/GenBank/DDBJ whole genome shotgun (WGS) entry which is preliminary data.</text>
</comment>
<gene>
    <name evidence="3" type="ORF">CBR_g12644</name>
</gene>
<evidence type="ECO:0000256" key="1">
    <source>
        <dbReference type="SAM" id="MobiDB-lite"/>
    </source>
</evidence>
<dbReference type="PANTHER" id="PTHR37984:SF5">
    <property type="entry name" value="PROTEIN NYNRIN-LIKE"/>
    <property type="match status" value="1"/>
</dbReference>
<dbReference type="InterPro" id="IPR001584">
    <property type="entry name" value="Integrase_cat-core"/>
</dbReference>
<dbReference type="SUPFAM" id="SSF53098">
    <property type="entry name" value="Ribonuclease H-like"/>
    <property type="match status" value="1"/>
</dbReference>
<feature type="region of interest" description="Disordered" evidence="1">
    <location>
        <begin position="450"/>
        <end position="469"/>
    </location>
</feature>
<dbReference type="Pfam" id="PF00078">
    <property type="entry name" value="RVT_1"/>
    <property type="match status" value="1"/>
</dbReference>
<evidence type="ECO:0000259" key="2">
    <source>
        <dbReference type="PROSITE" id="PS50994"/>
    </source>
</evidence>
<name>A0A388KSL1_CHABU</name>
<dbReference type="InterPro" id="IPR000477">
    <property type="entry name" value="RT_dom"/>
</dbReference>
<keyword evidence="4" id="KW-1185">Reference proteome</keyword>
<dbReference type="AlphaFoldDB" id="A0A388KSL1"/>
<dbReference type="InterPro" id="IPR012337">
    <property type="entry name" value="RNaseH-like_sf"/>
</dbReference>
<dbReference type="CDD" id="cd01647">
    <property type="entry name" value="RT_LTR"/>
    <property type="match status" value="1"/>
</dbReference>
<dbReference type="PROSITE" id="PS50994">
    <property type="entry name" value="INTEGRASE"/>
    <property type="match status" value="1"/>
</dbReference>
<dbReference type="Proteomes" id="UP000265515">
    <property type="component" value="Unassembled WGS sequence"/>
</dbReference>
<dbReference type="Pfam" id="PF00665">
    <property type="entry name" value="rve"/>
    <property type="match status" value="1"/>
</dbReference>
<dbReference type="Gene3D" id="3.30.70.270">
    <property type="match status" value="1"/>
</dbReference>
<dbReference type="Gramene" id="GBG72923">
    <property type="protein sequence ID" value="GBG72923"/>
    <property type="gene ID" value="CBR_g12644"/>
</dbReference>
<feature type="region of interest" description="Disordered" evidence="1">
    <location>
        <begin position="19"/>
        <end position="44"/>
    </location>
</feature>
<dbReference type="InterPro" id="IPR036397">
    <property type="entry name" value="RNaseH_sf"/>
</dbReference>
<accession>A0A388KSL1</accession>
<feature type="compositionally biased region" description="Basic and acidic residues" evidence="1">
    <location>
        <begin position="188"/>
        <end position="214"/>
    </location>
</feature>
<feature type="region of interest" description="Disordered" evidence="1">
    <location>
        <begin position="143"/>
        <end position="214"/>
    </location>
</feature>
<dbReference type="GO" id="GO:0003676">
    <property type="term" value="F:nucleic acid binding"/>
    <property type="evidence" value="ECO:0007669"/>
    <property type="project" value="InterPro"/>
</dbReference>
<dbReference type="PANTHER" id="PTHR37984">
    <property type="entry name" value="PROTEIN CBG26694"/>
    <property type="match status" value="1"/>
</dbReference>
<organism evidence="3 4">
    <name type="scientific">Chara braunii</name>
    <name type="common">Braun's stonewort</name>
    <dbReference type="NCBI Taxonomy" id="69332"/>
    <lineage>
        <taxon>Eukaryota</taxon>
        <taxon>Viridiplantae</taxon>
        <taxon>Streptophyta</taxon>
        <taxon>Charophyceae</taxon>
        <taxon>Charales</taxon>
        <taxon>Characeae</taxon>
        <taxon>Chara</taxon>
    </lineage>
</organism>
<sequence length="778" mass="87807">MIVPWLLRVKWRPEKTKARNGFVNGTRGPDKGNDSGLGKGRQGHAPMMPEICHDAREMGNGKETRPYGATARAPGPSLEISNGWEVSLPASYEVRGIDVEWRAVILGQNQTFMMVECLWSGMRFNRGLGDDLYTDLRDDENLGVDGDVEREEDALGDRESAKLPGAAEGSKEIVPGGSSGKGGGSKRGTHEAKEVRDKGSPTRQHLEGAEHKRQDEVLRVIKERKAAEGHRIPDEVAQTMKIAVEGFLTDQETRIIKEACQEFHLAFAFNDHQKGRLDTKLIPPVRIHTVEHECWNDKGPAYDFGIVGEVTELLREKMDSFVAEPTASPYANKWFVFRKPNKSLRWIQDLQKLNVVTIRDAGLLPQADLLAESHAGCSIYSLIDLYSGYDQLPLDARDRPYTAMHTPVGELQMQVTPMGFTTAVAEAQRRMLAVAGDMFPAKCEPYIDDNPVKGARDKDETEAQRGERSTARVFEPLRPMRVLGPGHLVHLDLAVMPVSTKGYRYILDARDNLSGFVEAMALKKKTGLALADWVEDFYLRHPFIRRFIADNGTEFVNQDVLNSCKRLGVPLKLIEPYHPEANSPVERGHQTLKNTISKLAIDDLGNWPKYLRQVVFAENVTPKRTTGCVPVELWYGREIDFPIETLVPTWHKLGEDPHLTTERLIEARCERAAKDEEALEEIVNRVFDSRMKDKTRWDQLKNIRKEQLQVGEMVLVRDSALESTWSRQLGRRFKGPYRITKRLGINTFEVEDLNGTSIKGSFPVQRLVRFLSSDPVEQ</sequence>
<dbReference type="GO" id="GO:0015074">
    <property type="term" value="P:DNA integration"/>
    <property type="evidence" value="ECO:0007669"/>
    <property type="project" value="InterPro"/>
</dbReference>
<dbReference type="InterPro" id="IPR050951">
    <property type="entry name" value="Retrovirus_Pol_polyprotein"/>
</dbReference>
<evidence type="ECO:0000313" key="4">
    <source>
        <dbReference type="Proteomes" id="UP000265515"/>
    </source>
</evidence>
<dbReference type="OrthoDB" id="1417425at2759"/>
<proteinExistence type="predicted"/>
<dbReference type="SUPFAM" id="SSF56672">
    <property type="entry name" value="DNA/RNA polymerases"/>
    <property type="match status" value="1"/>
</dbReference>